<dbReference type="Proteomes" id="UP000299102">
    <property type="component" value="Unassembled WGS sequence"/>
</dbReference>
<dbReference type="AlphaFoldDB" id="A0A4C1TFL9"/>
<gene>
    <name evidence="1" type="ORF">EVAR_8215_1</name>
</gene>
<keyword evidence="2" id="KW-1185">Reference proteome</keyword>
<evidence type="ECO:0000313" key="1">
    <source>
        <dbReference type="EMBL" id="GBP13293.1"/>
    </source>
</evidence>
<protein>
    <submittedName>
        <fullName evidence="1">Uncharacterized protein</fullName>
    </submittedName>
</protein>
<evidence type="ECO:0000313" key="2">
    <source>
        <dbReference type="Proteomes" id="UP000299102"/>
    </source>
</evidence>
<sequence length="86" mass="9193">MAVKFGDDVSAPLTSDRFACHWRKHERAAGGAVHAPINSLDATAAICFNLMTSSRVRIHERCVRLSGDTAHSSSHSQVSLTTLSSG</sequence>
<comment type="caution">
    <text evidence="1">The sequence shown here is derived from an EMBL/GenBank/DDBJ whole genome shotgun (WGS) entry which is preliminary data.</text>
</comment>
<reference evidence="1 2" key="1">
    <citation type="journal article" date="2019" name="Commun. Biol.">
        <title>The bagworm genome reveals a unique fibroin gene that provides high tensile strength.</title>
        <authorList>
            <person name="Kono N."/>
            <person name="Nakamura H."/>
            <person name="Ohtoshi R."/>
            <person name="Tomita M."/>
            <person name="Numata K."/>
            <person name="Arakawa K."/>
        </authorList>
    </citation>
    <scope>NUCLEOTIDE SEQUENCE [LARGE SCALE GENOMIC DNA]</scope>
</reference>
<proteinExistence type="predicted"/>
<name>A0A4C1TFL9_EUMVA</name>
<accession>A0A4C1TFL9</accession>
<organism evidence="1 2">
    <name type="scientific">Eumeta variegata</name>
    <name type="common">Bagworm moth</name>
    <name type="synonym">Eumeta japonica</name>
    <dbReference type="NCBI Taxonomy" id="151549"/>
    <lineage>
        <taxon>Eukaryota</taxon>
        <taxon>Metazoa</taxon>
        <taxon>Ecdysozoa</taxon>
        <taxon>Arthropoda</taxon>
        <taxon>Hexapoda</taxon>
        <taxon>Insecta</taxon>
        <taxon>Pterygota</taxon>
        <taxon>Neoptera</taxon>
        <taxon>Endopterygota</taxon>
        <taxon>Lepidoptera</taxon>
        <taxon>Glossata</taxon>
        <taxon>Ditrysia</taxon>
        <taxon>Tineoidea</taxon>
        <taxon>Psychidae</taxon>
        <taxon>Oiketicinae</taxon>
        <taxon>Eumeta</taxon>
    </lineage>
</organism>
<dbReference type="EMBL" id="BGZK01000056">
    <property type="protein sequence ID" value="GBP13293.1"/>
    <property type="molecule type" value="Genomic_DNA"/>
</dbReference>